<feature type="region of interest" description="Disordered" evidence="1">
    <location>
        <begin position="152"/>
        <end position="173"/>
    </location>
</feature>
<sequence length="173" mass="20624">MIINGKSDEKIVDNNSITIEWPYDEKELYKIALNFFKENEGKAFHPSYDQRNMLVALTLQEKHGKFNQEKAIPLGALDFVGHDRRNAWISLNTISANEARQKFVQHLDNICPVFRSYLIAVRCDIEEKERKRKESEEMKRKKLEELEKCRVEEEARAKEEEKRQQYEKQKYLS</sequence>
<proteinExistence type="predicted"/>
<dbReference type="AlphaFoldDB" id="A0A1Y3BEZ7"/>
<protein>
    <recommendedName>
        <fullName evidence="2">ACB domain-containing protein</fullName>
    </recommendedName>
</protein>
<dbReference type="SUPFAM" id="SSF47027">
    <property type="entry name" value="Acyl-CoA binding protein"/>
    <property type="match status" value="1"/>
</dbReference>
<feature type="domain" description="ACB" evidence="2">
    <location>
        <begin position="25"/>
        <end position="116"/>
    </location>
</feature>
<dbReference type="InterPro" id="IPR000582">
    <property type="entry name" value="Acyl-CoA-binding_protein"/>
</dbReference>
<evidence type="ECO:0000259" key="2">
    <source>
        <dbReference type="PROSITE" id="PS51228"/>
    </source>
</evidence>
<dbReference type="Proteomes" id="UP000194236">
    <property type="component" value="Unassembled WGS sequence"/>
</dbReference>
<dbReference type="PANTHER" id="PTHR22973">
    <property type="entry name" value="LD35087P"/>
    <property type="match status" value="1"/>
</dbReference>
<dbReference type="InterPro" id="IPR035984">
    <property type="entry name" value="Acyl-CoA-binding_sf"/>
</dbReference>
<dbReference type="GO" id="GO:0000062">
    <property type="term" value="F:fatty-acyl-CoA binding"/>
    <property type="evidence" value="ECO:0007669"/>
    <property type="project" value="InterPro"/>
</dbReference>
<comment type="caution">
    <text evidence="3">The sequence shown here is derived from an EMBL/GenBank/DDBJ whole genome shotgun (WGS) entry which is preliminary data.</text>
</comment>
<dbReference type="InterPro" id="IPR052269">
    <property type="entry name" value="Golgi-PI4KB_interaction"/>
</dbReference>
<dbReference type="PROSITE" id="PS51228">
    <property type="entry name" value="ACB_2"/>
    <property type="match status" value="1"/>
</dbReference>
<gene>
    <name evidence="3" type="ORF">BLA29_006892</name>
</gene>
<organism evidence="3 4">
    <name type="scientific">Euroglyphus maynei</name>
    <name type="common">Mayne's house dust mite</name>
    <dbReference type="NCBI Taxonomy" id="6958"/>
    <lineage>
        <taxon>Eukaryota</taxon>
        <taxon>Metazoa</taxon>
        <taxon>Ecdysozoa</taxon>
        <taxon>Arthropoda</taxon>
        <taxon>Chelicerata</taxon>
        <taxon>Arachnida</taxon>
        <taxon>Acari</taxon>
        <taxon>Acariformes</taxon>
        <taxon>Sarcoptiformes</taxon>
        <taxon>Astigmata</taxon>
        <taxon>Psoroptidia</taxon>
        <taxon>Analgoidea</taxon>
        <taxon>Pyroglyphidae</taxon>
        <taxon>Pyroglyphinae</taxon>
        <taxon>Euroglyphus</taxon>
    </lineage>
</organism>
<dbReference type="PANTHER" id="PTHR22973:SF3">
    <property type="entry name" value="PROTEIN TMED8"/>
    <property type="match status" value="1"/>
</dbReference>
<name>A0A1Y3BEZ7_EURMA</name>
<evidence type="ECO:0000313" key="3">
    <source>
        <dbReference type="EMBL" id="OTF78393.1"/>
    </source>
</evidence>
<dbReference type="OrthoDB" id="5839451at2759"/>
<reference evidence="3 4" key="1">
    <citation type="submission" date="2017-03" db="EMBL/GenBank/DDBJ databases">
        <title>Genome Survey of Euroglyphus maynei.</title>
        <authorList>
            <person name="Arlian L.G."/>
            <person name="Morgan M.S."/>
            <person name="Rider S.D."/>
        </authorList>
    </citation>
    <scope>NUCLEOTIDE SEQUENCE [LARGE SCALE GENOMIC DNA]</scope>
    <source>
        <strain evidence="3">Arlian Lab</strain>
        <tissue evidence="3">Whole body</tissue>
    </source>
</reference>
<dbReference type="Gene3D" id="1.20.80.10">
    <property type="match status" value="1"/>
</dbReference>
<dbReference type="InterPro" id="IPR014352">
    <property type="entry name" value="FERM/acyl-CoA-bd_prot_sf"/>
</dbReference>
<evidence type="ECO:0000256" key="1">
    <source>
        <dbReference type="SAM" id="MobiDB-lite"/>
    </source>
</evidence>
<evidence type="ECO:0000313" key="4">
    <source>
        <dbReference type="Proteomes" id="UP000194236"/>
    </source>
</evidence>
<dbReference type="GO" id="GO:0000139">
    <property type="term" value="C:Golgi membrane"/>
    <property type="evidence" value="ECO:0007669"/>
    <property type="project" value="TreeGrafter"/>
</dbReference>
<dbReference type="EMBL" id="MUJZ01028125">
    <property type="protein sequence ID" value="OTF78393.1"/>
    <property type="molecule type" value="Genomic_DNA"/>
</dbReference>
<keyword evidence="4" id="KW-1185">Reference proteome</keyword>
<accession>A0A1Y3BEZ7</accession>
<dbReference type="Pfam" id="PF00887">
    <property type="entry name" value="ACBP"/>
    <property type="match status" value="1"/>
</dbReference>